<name>A0ABQ0JQL6_9VIBR</name>
<reference evidence="3" key="2">
    <citation type="submission" date="2014-09" db="EMBL/GenBank/DDBJ databases">
        <authorList>
            <consortium name="NBRP consortium"/>
            <person name="Sawabe T."/>
            <person name="Meirelles P."/>
            <person name="Nakanishi M."/>
            <person name="Sayaka M."/>
            <person name="Hattori M."/>
            <person name="Ohkuma M."/>
        </authorList>
    </citation>
    <scope>NUCLEOTIDE SEQUENCE [LARGE SCALE GENOMIC DNA]</scope>
    <source>
        <strain evidence="3">JCM 19239</strain>
    </source>
</reference>
<reference evidence="3" key="1">
    <citation type="submission" date="2014-09" db="EMBL/GenBank/DDBJ databases">
        <title>Vibrio variabilis JCM 19239. (C206) whole genome shotgun sequence.</title>
        <authorList>
            <person name="Sawabe T."/>
            <person name="Meirelles P."/>
            <person name="Nakanishi M."/>
            <person name="Sayaka M."/>
            <person name="Hattori M."/>
            <person name="Ohkuma M."/>
        </authorList>
    </citation>
    <scope>NUCLEOTIDE SEQUENCE [LARGE SCALE GENOMIC DNA]</scope>
    <source>
        <strain evidence="3">JCM 19239</strain>
    </source>
</reference>
<dbReference type="EMBL" id="BBMS01000128">
    <property type="protein sequence ID" value="GAL31063.1"/>
    <property type="molecule type" value="Genomic_DNA"/>
</dbReference>
<dbReference type="PANTHER" id="PTHR43581">
    <property type="entry name" value="ATP/GTP PHOSPHATASE"/>
    <property type="match status" value="1"/>
</dbReference>
<sequence length="70" mass="7807">MLAILSFKRLKEKHGSDYEGGILAIDEIDATLYPGSQIKLLDAFFNICKDLTIQVIATTHSLQLLEKADK</sequence>
<keyword evidence="2" id="KW-0547">Nucleotide-binding</keyword>
<evidence type="ECO:0000313" key="2">
    <source>
        <dbReference type="EMBL" id="GAL31063.1"/>
    </source>
</evidence>
<dbReference type="InterPro" id="IPR027417">
    <property type="entry name" value="P-loop_NTPase"/>
</dbReference>
<comment type="caution">
    <text evidence="2">The sequence shown here is derived from an EMBL/GenBank/DDBJ whole genome shotgun (WGS) entry which is preliminary data.</text>
</comment>
<dbReference type="InterPro" id="IPR041685">
    <property type="entry name" value="AAA_GajA/Old/RecF-like"/>
</dbReference>
<dbReference type="Proteomes" id="UP000029223">
    <property type="component" value="Unassembled WGS sequence"/>
</dbReference>
<organism evidence="2 3">
    <name type="scientific">Vibrio variabilis</name>
    <dbReference type="NCBI Taxonomy" id="990271"/>
    <lineage>
        <taxon>Bacteria</taxon>
        <taxon>Pseudomonadati</taxon>
        <taxon>Pseudomonadota</taxon>
        <taxon>Gammaproteobacteria</taxon>
        <taxon>Vibrionales</taxon>
        <taxon>Vibrionaceae</taxon>
        <taxon>Vibrio</taxon>
    </lineage>
</organism>
<dbReference type="Pfam" id="PF13175">
    <property type="entry name" value="AAA_15"/>
    <property type="match status" value="1"/>
</dbReference>
<evidence type="ECO:0000259" key="1">
    <source>
        <dbReference type="Pfam" id="PF13175"/>
    </source>
</evidence>
<dbReference type="InterPro" id="IPR051396">
    <property type="entry name" value="Bact_Antivir_Def_Nuclease"/>
</dbReference>
<keyword evidence="3" id="KW-1185">Reference proteome</keyword>
<dbReference type="PANTHER" id="PTHR43581:SF4">
    <property type="entry name" value="ATP_GTP PHOSPHATASE"/>
    <property type="match status" value="1"/>
</dbReference>
<dbReference type="SUPFAM" id="SSF52540">
    <property type="entry name" value="P-loop containing nucleoside triphosphate hydrolases"/>
    <property type="match status" value="1"/>
</dbReference>
<evidence type="ECO:0000313" key="3">
    <source>
        <dbReference type="Proteomes" id="UP000029223"/>
    </source>
</evidence>
<protein>
    <submittedName>
        <fullName evidence="2">ABC oligo/dipeptide transport ATP-binding protein</fullName>
    </submittedName>
</protein>
<dbReference type="GO" id="GO:0005524">
    <property type="term" value="F:ATP binding"/>
    <property type="evidence" value="ECO:0007669"/>
    <property type="project" value="UniProtKB-KW"/>
</dbReference>
<accession>A0ABQ0JQL6</accession>
<gene>
    <name evidence="2" type="ORF">JCM19239_2731</name>
</gene>
<dbReference type="Gene3D" id="3.40.50.300">
    <property type="entry name" value="P-loop containing nucleotide triphosphate hydrolases"/>
    <property type="match status" value="1"/>
</dbReference>
<keyword evidence="2" id="KW-0067">ATP-binding</keyword>
<proteinExistence type="predicted"/>
<feature type="domain" description="Endonuclease GajA/Old nuclease/RecF-like AAA" evidence="1">
    <location>
        <begin position="5"/>
        <end position="63"/>
    </location>
</feature>